<proteinExistence type="predicted"/>
<dbReference type="InterPro" id="IPR036034">
    <property type="entry name" value="PDZ_sf"/>
</dbReference>
<dbReference type="GO" id="GO:0035418">
    <property type="term" value="P:protein localization to synapse"/>
    <property type="evidence" value="ECO:0007669"/>
    <property type="project" value="TreeGrafter"/>
</dbReference>
<dbReference type="EMBL" id="NCKU01010034">
    <property type="protein sequence ID" value="RWS01002.1"/>
    <property type="molecule type" value="Genomic_DNA"/>
</dbReference>
<dbReference type="PANTHER" id="PTHR14113:SF6">
    <property type="entry name" value="PROTEIN PICCOLO"/>
    <property type="match status" value="1"/>
</dbReference>
<dbReference type="STRING" id="1965070.A0A3S3RKH2"/>
<dbReference type="Pfam" id="PF00595">
    <property type="entry name" value="PDZ"/>
    <property type="match status" value="1"/>
</dbReference>
<reference evidence="3 4" key="1">
    <citation type="journal article" date="2018" name="Gigascience">
        <title>Genomes of trombidid mites reveal novel predicted allergens and laterally-transferred genes associated with secondary metabolism.</title>
        <authorList>
            <person name="Dong X."/>
            <person name="Chaisiri K."/>
            <person name="Xia D."/>
            <person name="Armstrong S.D."/>
            <person name="Fang Y."/>
            <person name="Donnelly M.J."/>
            <person name="Kadowaki T."/>
            <person name="McGarry J.W."/>
            <person name="Darby A.C."/>
            <person name="Makepeace B.L."/>
        </authorList>
    </citation>
    <scope>NUCLEOTIDE SEQUENCE [LARGE SCALE GENOMIC DNA]</scope>
    <source>
        <strain evidence="3">UoL-WK</strain>
    </source>
</reference>
<dbReference type="GO" id="GO:0030424">
    <property type="term" value="C:axon"/>
    <property type="evidence" value="ECO:0007669"/>
    <property type="project" value="TreeGrafter"/>
</dbReference>
<dbReference type="Proteomes" id="UP000285301">
    <property type="component" value="Unassembled WGS sequence"/>
</dbReference>
<dbReference type="GO" id="GO:0098978">
    <property type="term" value="C:glutamatergic synapse"/>
    <property type="evidence" value="ECO:0007669"/>
    <property type="project" value="TreeGrafter"/>
</dbReference>
<sequence length="372" mass="42599">MTDDYVNYSDDYYAPQIYGNGRRHPHLDRNYQSRSLDAGYDEYFGGNYYGDLKSVDNMGYISRGTPSEHWDHMSTPAMPILPDVPTRSRKLLEDLGSSPIGPEGQRVSYPYYGGIRNSAKRTQASSNTSKYPKYPFPVKRILLTRDPKERSINGSCFGMRVIGGKEIPGSDGMVGAFVAKIVPGGVVDTLGEVREGHQVLEWNGVPLTGKSHEEVQRIISSTANAEEVEVIIRSDINVLDPNYNYTSSAYNMQQMHPQQDNIQYSHIHQHPYQVHHPLHEEAHTMQCQYQDQSAVCHQHPQMHVHHMHPQQQMQQQMYAQQPQLQPHQHKQHMGQEMHQAAIGSQQQVQQHYSDQHYQQQFHPQTISKNECV</sequence>
<organism evidence="3 4">
    <name type="scientific">Dinothrombium tinctorium</name>
    <dbReference type="NCBI Taxonomy" id="1965070"/>
    <lineage>
        <taxon>Eukaryota</taxon>
        <taxon>Metazoa</taxon>
        <taxon>Ecdysozoa</taxon>
        <taxon>Arthropoda</taxon>
        <taxon>Chelicerata</taxon>
        <taxon>Arachnida</taxon>
        <taxon>Acari</taxon>
        <taxon>Acariformes</taxon>
        <taxon>Trombidiformes</taxon>
        <taxon>Prostigmata</taxon>
        <taxon>Anystina</taxon>
        <taxon>Parasitengona</taxon>
        <taxon>Trombidioidea</taxon>
        <taxon>Trombidiidae</taxon>
        <taxon>Dinothrombium</taxon>
    </lineage>
</organism>
<evidence type="ECO:0000313" key="4">
    <source>
        <dbReference type="Proteomes" id="UP000285301"/>
    </source>
</evidence>
<dbReference type="PANTHER" id="PTHR14113">
    <property type="entry name" value="PICCOLO/BASSOON"/>
    <property type="match status" value="1"/>
</dbReference>
<dbReference type="Gene3D" id="2.30.42.10">
    <property type="match status" value="1"/>
</dbReference>
<evidence type="ECO:0000313" key="3">
    <source>
        <dbReference type="EMBL" id="RWS01002.1"/>
    </source>
</evidence>
<feature type="compositionally biased region" description="Low complexity" evidence="1">
    <location>
        <begin position="345"/>
        <end position="360"/>
    </location>
</feature>
<dbReference type="PROSITE" id="PS50106">
    <property type="entry name" value="PDZ"/>
    <property type="match status" value="1"/>
</dbReference>
<feature type="region of interest" description="Disordered" evidence="1">
    <location>
        <begin position="341"/>
        <end position="372"/>
    </location>
</feature>
<dbReference type="InterPro" id="IPR052098">
    <property type="entry name" value="Presynaptic_Scaffold_Bsn/Pclo"/>
</dbReference>
<dbReference type="GO" id="GO:1904071">
    <property type="term" value="P:presynaptic active zone assembly"/>
    <property type="evidence" value="ECO:0007669"/>
    <property type="project" value="TreeGrafter"/>
</dbReference>
<feature type="compositionally biased region" description="Polar residues" evidence="1">
    <location>
        <begin position="361"/>
        <end position="372"/>
    </location>
</feature>
<feature type="domain" description="PDZ" evidence="2">
    <location>
        <begin position="140"/>
        <end position="234"/>
    </location>
</feature>
<dbReference type="GO" id="GO:0098982">
    <property type="term" value="C:GABA-ergic synapse"/>
    <property type="evidence" value="ECO:0007669"/>
    <property type="project" value="TreeGrafter"/>
</dbReference>
<dbReference type="SUPFAM" id="SSF50156">
    <property type="entry name" value="PDZ domain-like"/>
    <property type="match status" value="1"/>
</dbReference>
<dbReference type="AlphaFoldDB" id="A0A3S3RKH2"/>
<feature type="compositionally biased region" description="Low complexity" evidence="1">
    <location>
        <begin position="317"/>
        <end position="326"/>
    </location>
</feature>
<dbReference type="GO" id="GO:0098882">
    <property type="term" value="F:structural constituent of presynaptic active zone"/>
    <property type="evidence" value="ECO:0007669"/>
    <property type="project" value="TreeGrafter"/>
</dbReference>
<accession>A0A3S3RKH2</accession>
<dbReference type="GO" id="GO:0048788">
    <property type="term" value="C:cytoskeleton of presynaptic active zone"/>
    <property type="evidence" value="ECO:0007669"/>
    <property type="project" value="TreeGrafter"/>
</dbReference>
<dbReference type="OrthoDB" id="67688at2759"/>
<dbReference type="CDD" id="cd06714">
    <property type="entry name" value="PDZ_RIM-like"/>
    <property type="match status" value="1"/>
</dbReference>
<evidence type="ECO:0000259" key="2">
    <source>
        <dbReference type="PROSITE" id="PS50106"/>
    </source>
</evidence>
<name>A0A3S3RKH2_9ACAR</name>
<dbReference type="InterPro" id="IPR001478">
    <property type="entry name" value="PDZ"/>
</dbReference>
<gene>
    <name evidence="3" type="ORF">B4U79_16785</name>
</gene>
<dbReference type="SMART" id="SM00228">
    <property type="entry name" value="PDZ"/>
    <property type="match status" value="1"/>
</dbReference>
<comment type="caution">
    <text evidence="3">The sequence shown here is derived from an EMBL/GenBank/DDBJ whole genome shotgun (WGS) entry which is preliminary data.</text>
</comment>
<keyword evidence="4" id="KW-1185">Reference proteome</keyword>
<feature type="region of interest" description="Disordered" evidence="1">
    <location>
        <begin position="317"/>
        <end position="336"/>
    </location>
</feature>
<evidence type="ECO:0000256" key="1">
    <source>
        <dbReference type="SAM" id="MobiDB-lite"/>
    </source>
</evidence>
<protein>
    <submittedName>
        <fullName evidence="3">Piccolo-like protein</fullName>
    </submittedName>
</protein>